<gene>
    <name evidence="2" type="ORF">ANANG_G00144140</name>
</gene>
<dbReference type="PANTHER" id="PTHR12752:SF3">
    <property type="entry name" value="PLECKSTRIN HOMOLOGY DOMAIN-CONTAINING FAMILY A MEMBER 5"/>
    <property type="match status" value="1"/>
</dbReference>
<dbReference type="GO" id="GO:0005829">
    <property type="term" value="C:cytosol"/>
    <property type="evidence" value="ECO:0007669"/>
    <property type="project" value="TreeGrafter"/>
</dbReference>
<dbReference type="GO" id="GO:0032266">
    <property type="term" value="F:phosphatidylinositol-3-phosphate binding"/>
    <property type="evidence" value="ECO:0007669"/>
    <property type="project" value="TreeGrafter"/>
</dbReference>
<evidence type="ECO:0000256" key="1">
    <source>
        <dbReference type="SAM" id="MobiDB-lite"/>
    </source>
</evidence>
<accession>A0A9D3MEP5</accession>
<organism evidence="2 3">
    <name type="scientific">Anguilla anguilla</name>
    <name type="common">European freshwater eel</name>
    <name type="synonym">Muraena anguilla</name>
    <dbReference type="NCBI Taxonomy" id="7936"/>
    <lineage>
        <taxon>Eukaryota</taxon>
        <taxon>Metazoa</taxon>
        <taxon>Chordata</taxon>
        <taxon>Craniata</taxon>
        <taxon>Vertebrata</taxon>
        <taxon>Euteleostomi</taxon>
        <taxon>Actinopterygii</taxon>
        <taxon>Neopterygii</taxon>
        <taxon>Teleostei</taxon>
        <taxon>Anguilliformes</taxon>
        <taxon>Anguillidae</taxon>
        <taxon>Anguilla</taxon>
    </lineage>
</organism>
<feature type="compositionally biased region" description="Polar residues" evidence="1">
    <location>
        <begin position="67"/>
        <end position="79"/>
    </location>
</feature>
<feature type="compositionally biased region" description="Basic residues" evidence="1">
    <location>
        <begin position="46"/>
        <end position="60"/>
    </location>
</feature>
<dbReference type="AlphaFoldDB" id="A0A9D3MEP5"/>
<dbReference type="GO" id="GO:0070273">
    <property type="term" value="F:phosphatidylinositol-4-phosphate binding"/>
    <property type="evidence" value="ECO:0007669"/>
    <property type="project" value="TreeGrafter"/>
</dbReference>
<name>A0A9D3MEP5_ANGAN</name>
<dbReference type="EMBL" id="JAFIRN010000007">
    <property type="protein sequence ID" value="KAG5845905.1"/>
    <property type="molecule type" value="Genomic_DNA"/>
</dbReference>
<protein>
    <submittedName>
        <fullName evidence="2">Uncharacterized protein</fullName>
    </submittedName>
</protein>
<feature type="region of interest" description="Disordered" evidence="1">
    <location>
        <begin position="1"/>
        <end position="94"/>
    </location>
</feature>
<evidence type="ECO:0000313" key="3">
    <source>
        <dbReference type="Proteomes" id="UP001044222"/>
    </source>
</evidence>
<evidence type="ECO:0000313" key="2">
    <source>
        <dbReference type="EMBL" id="KAG5845905.1"/>
    </source>
</evidence>
<dbReference type="PANTHER" id="PTHR12752">
    <property type="entry name" value="PHOSPHOINOSITOL 3-PHOSPHATE-BINDING PROTEIN"/>
    <property type="match status" value="1"/>
</dbReference>
<reference evidence="2" key="1">
    <citation type="submission" date="2021-01" db="EMBL/GenBank/DDBJ databases">
        <title>A chromosome-scale assembly of European eel, Anguilla anguilla.</title>
        <authorList>
            <person name="Henkel C."/>
            <person name="Jong-Raadsen S.A."/>
            <person name="Dufour S."/>
            <person name="Weltzien F.-A."/>
            <person name="Palstra A.P."/>
            <person name="Pelster B."/>
            <person name="Spaink H.P."/>
            <person name="Van Den Thillart G.E."/>
            <person name="Jansen H."/>
            <person name="Zahm M."/>
            <person name="Klopp C."/>
            <person name="Cedric C."/>
            <person name="Louis A."/>
            <person name="Berthelot C."/>
            <person name="Parey E."/>
            <person name="Roest Crollius H."/>
            <person name="Montfort J."/>
            <person name="Robinson-Rechavi M."/>
            <person name="Bucao C."/>
            <person name="Bouchez O."/>
            <person name="Gislard M."/>
            <person name="Lluch J."/>
            <person name="Milhes M."/>
            <person name="Lampietro C."/>
            <person name="Lopez Roques C."/>
            <person name="Donnadieu C."/>
            <person name="Braasch I."/>
            <person name="Desvignes T."/>
            <person name="Postlethwait J."/>
            <person name="Bobe J."/>
            <person name="Guiguen Y."/>
            <person name="Dirks R."/>
        </authorList>
    </citation>
    <scope>NUCLEOTIDE SEQUENCE</scope>
    <source>
        <strain evidence="2">Tag_6206</strain>
        <tissue evidence="2">Liver</tissue>
    </source>
</reference>
<sequence length="301" mass="33712">MRTAFCSGRGHRLGTLQPKRRSAVDQLCQPDSGRPRMSVEEQLERIRRHQQASLREKKKGLNVLGGQENSPSRTPSFSKENPFRTPQSRKREEVLSSDIQELEASLREQDLVKEQETPAEEIARLKEGALQESFNMERELSKPNKVVIPERYVEMEPEEALSPEEEADKQKKVDRIKALIAKNSMQNVVPAVTLSPEGDAEEEGTVQEQEKIINISYELAAEASKRSKLNGDVAEPRPLFAIPVPLQFCFSPAPCPAPLCHCSVSPRPPHLRRHPHSSQTDLTSCVCSGQTQALASVKTYT</sequence>
<dbReference type="GO" id="GO:0080025">
    <property type="term" value="F:phosphatidylinositol-3,5-bisphosphate binding"/>
    <property type="evidence" value="ECO:0007669"/>
    <property type="project" value="TreeGrafter"/>
</dbReference>
<proteinExistence type="predicted"/>
<dbReference type="Proteomes" id="UP001044222">
    <property type="component" value="Chromosome 7"/>
</dbReference>
<keyword evidence="3" id="KW-1185">Reference proteome</keyword>
<comment type="caution">
    <text evidence="2">The sequence shown here is derived from an EMBL/GenBank/DDBJ whole genome shotgun (WGS) entry which is preliminary data.</text>
</comment>
<feature type="compositionally biased region" description="Basic and acidic residues" evidence="1">
    <location>
        <begin position="33"/>
        <end position="45"/>
    </location>
</feature>
<dbReference type="GO" id="GO:0010314">
    <property type="term" value="F:phosphatidylinositol-5-phosphate binding"/>
    <property type="evidence" value="ECO:0007669"/>
    <property type="project" value="TreeGrafter"/>
</dbReference>